<dbReference type="SUPFAM" id="SSF52087">
    <property type="entry name" value="CRAL/TRIO domain"/>
    <property type="match status" value="1"/>
</dbReference>
<keyword evidence="4" id="KW-1185">Reference proteome</keyword>
<evidence type="ECO:0000256" key="1">
    <source>
        <dbReference type="SAM" id="MobiDB-lite"/>
    </source>
</evidence>
<feature type="domain" description="CRAL-TRIO" evidence="2">
    <location>
        <begin position="232"/>
        <end position="306"/>
    </location>
</feature>
<proteinExistence type="predicted"/>
<dbReference type="AlphaFoldDB" id="A0A9N8HGY8"/>
<dbReference type="InterPro" id="IPR036865">
    <property type="entry name" value="CRAL-TRIO_dom_sf"/>
</dbReference>
<comment type="caution">
    <text evidence="3">The sequence shown here is derived from an EMBL/GenBank/DDBJ whole genome shotgun (WGS) entry which is preliminary data.</text>
</comment>
<reference evidence="3" key="1">
    <citation type="submission" date="2020-06" db="EMBL/GenBank/DDBJ databases">
        <authorList>
            <consortium name="Plant Systems Biology data submission"/>
        </authorList>
    </citation>
    <scope>NUCLEOTIDE SEQUENCE</scope>
    <source>
        <strain evidence="3">D6</strain>
    </source>
</reference>
<feature type="compositionally biased region" description="Polar residues" evidence="1">
    <location>
        <begin position="13"/>
        <end position="25"/>
    </location>
</feature>
<dbReference type="InterPro" id="IPR001251">
    <property type="entry name" value="CRAL-TRIO_dom"/>
</dbReference>
<dbReference type="EMBL" id="CAICTM010000533">
    <property type="protein sequence ID" value="CAB9512397.1"/>
    <property type="molecule type" value="Genomic_DNA"/>
</dbReference>
<gene>
    <name evidence="3" type="ORF">SEMRO_534_G161811.1</name>
</gene>
<dbReference type="Gene3D" id="3.40.525.10">
    <property type="entry name" value="CRAL-TRIO lipid binding domain"/>
    <property type="match status" value="1"/>
</dbReference>
<organism evidence="3 4">
    <name type="scientific">Seminavis robusta</name>
    <dbReference type="NCBI Taxonomy" id="568900"/>
    <lineage>
        <taxon>Eukaryota</taxon>
        <taxon>Sar</taxon>
        <taxon>Stramenopiles</taxon>
        <taxon>Ochrophyta</taxon>
        <taxon>Bacillariophyta</taxon>
        <taxon>Bacillariophyceae</taxon>
        <taxon>Bacillariophycidae</taxon>
        <taxon>Naviculales</taxon>
        <taxon>Naviculaceae</taxon>
        <taxon>Seminavis</taxon>
    </lineage>
</organism>
<evidence type="ECO:0000313" key="3">
    <source>
        <dbReference type="EMBL" id="CAB9512397.1"/>
    </source>
</evidence>
<feature type="compositionally biased region" description="Acidic residues" evidence="1">
    <location>
        <begin position="52"/>
        <end position="83"/>
    </location>
</feature>
<dbReference type="Pfam" id="PF00650">
    <property type="entry name" value="CRAL_TRIO"/>
    <property type="match status" value="1"/>
</dbReference>
<protein>
    <recommendedName>
        <fullName evidence="2">CRAL-TRIO domain-containing protein</fullName>
    </recommendedName>
</protein>
<dbReference type="Proteomes" id="UP001153069">
    <property type="component" value="Unassembled WGS sequence"/>
</dbReference>
<evidence type="ECO:0000313" key="4">
    <source>
        <dbReference type="Proteomes" id="UP001153069"/>
    </source>
</evidence>
<feature type="region of interest" description="Disordered" evidence="1">
    <location>
        <begin position="42"/>
        <end position="86"/>
    </location>
</feature>
<sequence>MEPDGLLLGRRSASATTNLDANNEDTAGSLVFHNSLEMASETESFVAVENALPEEAEYADNEEESDTDESGNDDDDDDNDDPTMDQLAADLCGQYDTSRMELTQEEHQWAVAVKTAIEKIPDLDNLTDFMYAQIAIVSKGNVDDAVARAFKLQEHKKDNEILDTLDDALRNLPKDASFLSIDYNLQSGGYIVAMDAAESNGAIWRNPDETCYYNRRQFYAAHMAHCDLEALRVGFTVLVECEGYQLDKSKRLGLSAFRSIWNCAHAYPRNLTQVKFFNAPRLFKMMVSMAKSTLPREVTSAFQLCAKCPLGRLDQLYSIPTPEIAAARLQERMKGFLEKRYANEANFSLDNHAPFMEEP</sequence>
<name>A0A9N8HGY8_9STRA</name>
<dbReference type="OrthoDB" id="75724at2759"/>
<accession>A0A9N8HGY8</accession>
<feature type="region of interest" description="Disordered" evidence="1">
    <location>
        <begin position="1"/>
        <end position="25"/>
    </location>
</feature>
<evidence type="ECO:0000259" key="2">
    <source>
        <dbReference type="Pfam" id="PF00650"/>
    </source>
</evidence>